<proteinExistence type="predicted"/>
<feature type="region of interest" description="Disordered" evidence="1">
    <location>
        <begin position="157"/>
        <end position="179"/>
    </location>
</feature>
<accession>A0A089P355</accession>
<evidence type="ECO:0000256" key="1">
    <source>
        <dbReference type="SAM" id="MobiDB-lite"/>
    </source>
</evidence>
<dbReference type="EMBL" id="CP003811">
    <property type="protein sequence ID" value="AIQ93210.1"/>
    <property type="molecule type" value="Genomic_DNA"/>
</dbReference>
<evidence type="ECO:0000256" key="2">
    <source>
        <dbReference type="SAM" id="Phobius"/>
    </source>
</evidence>
<evidence type="ECO:0000313" key="3">
    <source>
        <dbReference type="EMBL" id="AIQ93210.1"/>
    </source>
</evidence>
<protein>
    <submittedName>
        <fullName evidence="3">Protein of unassigned function</fullName>
    </submittedName>
</protein>
<name>A0A089P355_9HYPH</name>
<keyword evidence="4" id="KW-1185">Reference proteome</keyword>
<dbReference type="Proteomes" id="UP000029492">
    <property type="component" value="Chromosome"/>
</dbReference>
<dbReference type="HOGENOM" id="CLU_1022364_0_0_5"/>
<dbReference type="KEGG" id="mor:MOC_5455"/>
<gene>
    <name evidence="3" type="ORF">MOC_5455</name>
</gene>
<organism evidence="3 4">
    <name type="scientific">Methylobacterium oryzae CBMB20</name>
    <dbReference type="NCBI Taxonomy" id="693986"/>
    <lineage>
        <taxon>Bacteria</taxon>
        <taxon>Pseudomonadati</taxon>
        <taxon>Pseudomonadota</taxon>
        <taxon>Alphaproteobacteria</taxon>
        <taxon>Hyphomicrobiales</taxon>
        <taxon>Methylobacteriaceae</taxon>
        <taxon>Methylobacterium</taxon>
    </lineage>
</organism>
<keyword evidence="2" id="KW-0472">Membrane</keyword>
<dbReference type="STRING" id="693986.MOC_5455"/>
<sequence>MLFVLLTPAAIVVGRSIRVPTPAISYGFASVIVQIVIGIIVLRFVPGAVGAAAAARLERHGPCTVPPFLAVGCACRAAPAIIGFGAEIDIVAAVARAATGARSTVSIIVGHESDSQPYRPRSRRNTRSRGPLALDAVNITEPGGSDVRGWTERCQAPQRSIRRPRVGQSRAGRGAARRLPRLPRRYSSSTVSLRRRCRWSLSRLGRPKKRSIGISAARKICSSKWWTTGTTKSDKFSTQLWRAMGPFQSSCNRSASHFWIACAAPWWSRWLA</sequence>
<dbReference type="AlphaFoldDB" id="A0A089P355"/>
<keyword evidence="2" id="KW-0812">Transmembrane</keyword>
<evidence type="ECO:0000313" key="4">
    <source>
        <dbReference type="Proteomes" id="UP000029492"/>
    </source>
</evidence>
<feature type="transmembrane region" description="Helical" evidence="2">
    <location>
        <begin position="28"/>
        <end position="49"/>
    </location>
</feature>
<reference evidence="3 4" key="1">
    <citation type="journal article" date="2014" name="PLoS ONE">
        <title>Genome Information of Methylobacterium oryzae, a Plant-Probiotic Methylotroph in the Phyllosphere.</title>
        <authorList>
            <person name="Kwak M.J."/>
            <person name="Jeong H."/>
            <person name="Madhaiyan M."/>
            <person name="Lee Y."/>
            <person name="Sa T.M."/>
            <person name="Oh T.K."/>
            <person name="Kim J.F."/>
        </authorList>
    </citation>
    <scope>NUCLEOTIDE SEQUENCE [LARGE SCALE GENOMIC DNA]</scope>
    <source>
        <strain evidence="3 4">CBMB20</strain>
    </source>
</reference>
<keyword evidence="2" id="KW-1133">Transmembrane helix</keyword>